<sequence>MNERALFLSVGLWVTQKSYPAIPQTDKSLHISLLDIYVLGDTRAPEVLK</sequence>
<reference evidence="1" key="1">
    <citation type="submission" date="2024-03" db="EMBL/GenBank/DDBJ databases">
        <title>Diverse circular DNA viruses in blood, oral, and fecal samples of captive lemurs.</title>
        <authorList>
            <person name="Paietta E.N."/>
            <person name="Kraberger S."/>
            <person name="Lund M.C."/>
            <person name="Custer J.M."/>
            <person name="Vargas K.M."/>
            <person name="Ehmke E.E."/>
            <person name="Yoder A.D."/>
            <person name="Varsani A."/>
        </authorList>
    </citation>
    <scope>NUCLEOTIDE SEQUENCE</scope>
    <source>
        <strain evidence="1">Duke_24FS_134</strain>
        <strain evidence="2">Duke_26_113</strain>
    </source>
</reference>
<dbReference type="EMBL" id="PP511593">
    <property type="protein sequence ID" value="XCD05680.1"/>
    <property type="molecule type" value="Genomic_DNA"/>
</dbReference>
<protein>
    <submittedName>
        <fullName evidence="1">Uncharacterized protein</fullName>
    </submittedName>
</protein>
<evidence type="ECO:0000313" key="2">
    <source>
        <dbReference type="EMBL" id="XCD07234.1"/>
    </source>
</evidence>
<organism evidence="1">
    <name type="scientific">Dulem virus 81</name>
    <dbReference type="NCBI Taxonomy" id="3145792"/>
    <lineage>
        <taxon>Viruses</taxon>
        <taxon>Monodnaviria</taxon>
        <taxon>Sangervirae</taxon>
        <taxon>Phixviricota</taxon>
        <taxon>Malgrandaviricetes</taxon>
        <taxon>Petitvirales</taxon>
        <taxon>Microviridae</taxon>
        <taxon>Microvirus</taxon>
    </lineage>
</organism>
<proteinExistence type="predicted"/>
<evidence type="ECO:0000313" key="1">
    <source>
        <dbReference type="EMBL" id="XCD05680.1"/>
    </source>
</evidence>
<accession>A0AAU8B411</accession>
<dbReference type="EMBL" id="PP511770">
    <property type="protein sequence ID" value="XCD07234.1"/>
    <property type="molecule type" value="Genomic_DNA"/>
</dbReference>
<name>A0AAU8B411_9VIRU</name>